<reference evidence="6" key="1">
    <citation type="journal article" date="2019" name="Int. J. Syst. Evol. Microbiol.">
        <title>The Global Catalogue of Microorganisms (GCM) 10K type strain sequencing project: providing services to taxonomists for standard genome sequencing and annotation.</title>
        <authorList>
            <consortium name="The Broad Institute Genomics Platform"/>
            <consortium name="The Broad Institute Genome Sequencing Center for Infectious Disease"/>
            <person name="Wu L."/>
            <person name="Ma J."/>
        </authorList>
    </citation>
    <scope>NUCLEOTIDE SEQUENCE [LARGE SCALE GENOMIC DNA]</scope>
    <source>
        <strain evidence="6">JCM 11117</strain>
    </source>
</reference>
<evidence type="ECO:0000313" key="5">
    <source>
        <dbReference type="EMBL" id="GAA0926711.1"/>
    </source>
</evidence>
<keyword evidence="4" id="KW-0812">Transmembrane</keyword>
<dbReference type="RefSeq" id="WP_343939778.1">
    <property type="nucleotide sequence ID" value="NZ_BAAAHP010000033.1"/>
</dbReference>
<dbReference type="InterPro" id="IPR038404">
    <property type="entry name" value="TRAP_DctP_sf"/>
</dbReference>
<comment type="similarity">
    <text evidence="1">Belongs to the bacterial solute-binding protein 7 family.</text>
</comment>
<evidence type="ECO:0000256" key="2">
    <source>
        <dbReference type="ARBA" id="ARBA00022448"/>
    </source>
</evidence>
<dbReference type="Gene3D" id="3.40.190.170">
    <property type="entry name" value="Bacterial extracellular solute-binding protein, family 7"/>
    <property type="match status" value="1"/>
</dbReference>
<evidence type="ECO:0000256" key="3">
    <source>
        <dbReference type="ARBA" id="ARBA00022729"/>
    </source>
</evidence>
<dbReference type="Proteomes" id="UP001499967">
    <property type="component" value="Unassembled WGS sequence"/>
</dbReference>
<keyword evidence="6" id="KW-1185">Reference proteome</keyword>
<comment type="caution">
    <text evidence="5">The sequence shown here is derived from an EMBL/GenBank/DDBJ whole genome shotgun (WGS) entry which is preliminary data.</text>
</comment>
<evidence type="ECO:0000256" key="1">
    <source>
        <dbReference type="ARBA" id="ARBA00009023"/>
    </source>
</evidence>
<dbReference type="NCBIfam" id="TIGR00787">
    <property type="entry name" value="dctP"/>
    <property type="match status" value="1"/>
</dbReference>
<evidence type="ECO:0000256" key="4">
    <source>
        <dbReference type="SAM" id="Phobius"/>
    </source>
</evidence>
<feature type="transmembrane region" description="Helical" evidence="4">
    <location>
        <begin position="24"/>
        <end position="43"/>
    </location>
</feature>
<gene>
    <name evidence="5" type="ORF">GCM10009559_11990</name>
</gene>
<dbReference type="EMBL" id="BAAAHP010000033">
    <property type="protein sequence ID" value="GAA0926711.1"/>
    <property type="molecule type" value="Genomic_DNA"/>
</dbReference>
<evidence type="ECO:0000313" key="6">
    <source>
        <dbReference type="Proteomes" id="UP001499967"/>
    </source>
</evidence>
<dbReference type="NCBIfam" id="NF037995">
    <property type="entry name" value="TRAP_S1"/>
    <property type="match status" value="1"/>
</dbReference>
<keyword evidence="4" id="KW-1133">Transmembrane helix</keyword>
<sequence length="366" mass="39369">MIPCDPPDVGKDDIMGRRGRRAQLAVLLVIGALALAACGMRGAGAGGGGDAAGGENFTIKFSHVVAPATPKGQAAEKFKELVEQRSGGRITVEVYPNSELYGDKDELQALQSNSVQVLAPASAKFTTIAPALQVLDLPFLFNSVEDIPKVASPDSAVGKAIYENEALAANNIKVMGLWDNGLKQLSSNTEMRTPESLAGLSFRIQPSDVLRTQFEKWGASATPMAFSEVYNALQQGVVSGQENPYSNIESQNMHTVQSHITESNHGYVGYVLVINNEFFQSLPPDLQTVVQESADEASAYNREVAAKLNADARTTIEQAGTTTITDLTPEERQAFKDRVVPSVWEQYADIIGPELVNDLLAQQNSQ</sequence>
<keyword evidence="2" id="KW-0813">Transport</keyword>
<dbReference type="InterPro" id="IPR004682">
    <property type="entry name" value="TRAP_DctP"/>
</dbReference>
<keyword evidence="4" id="KW-0472">Membrane</keyword>
<organism evidence="5 6">
    <name type="scientific">Pseudonocardia zijingensis</name>
    <dbReference type="NCBI Taxonomy" id="153376"/>
    <lineage>
        <taxon>Bacteria</taxon>
        <taxon>Bacillati</taxon>
        <taxon>Actinomycetota</taxon>
        <taxon>Actinomycetes</taxon>
        <taxon>Pseudonocardiales</taxon>
        <taxon>Pseudonocardiaceae</taxon>
        <taxon>Pseudonocardia</taxon>
    </lineage>
</organism>
<dbReference type="Pfam" id="PF03480">
    <property type="entry name" value="DctP"/>
    <property type="match status" value="1"/>
</dbReference>
<dbReference type="PANTHER" id="PTHR33376:SF7">
    <property type="entry name" value="C4-DICARBOXYLATE-BINDING PROTEIN DCTB"/>
    <property type="match status" value="1"/>
</dbReference>
<dbReference type="PIRSF" id="PIRSF006470">
    <property type="entry name" value="DctB"/>
    <property type="match status" value="1"/>
</dbReference>
<protein>
    <submittedName>
        <fullName evidence="5">TRAP transporter substrate-binding protein</fullName>
    </submittedName>
</protein>
<dbReference type="PANTHER" id="PTHR33376">
    <property type="match status" value="1"/>
</dbReference>
<dbReference type="InterPro" id="IPR018389">
    <property type="entry name" value="DctP_fam"/>
</dbReference>
<keyword evidence="3" id="KW-0732">Signal</keyword>
<proteinExistence type="inferred from homology"/>
<accession>A0ABP3ZTA8</accession>
<name>A0ABP3ZTA8_9PSEU</name>